<proteinExistence type="predicted"/>
<reference evidence="2 3" key="1">
    <citation type="journal article" date="2021" name="BMC Biol.">
        <title>Horizontally acquired antibacterial genes associated with adaptive radiation of ladybird beetles.</title>
        <authorList>
            <person name="Li H.S."/>
            <person name="Tang X.F."/>
            <person name="Huang Y.H."/>
            <person name="Xu Z.Y."/>
            <person name="Chen M.L."/>
            <person name="Du X.Y."/>
            <person name="Qiu B.Y."/>
            <person name="Chen P.T."/>
            <person name="Zhang W."/>
            <person name="Slipinski A."/>
            <person name="Escalona H.E."/>
            <person name="Waterhouse R.M."/>
            <person name="Zwick A."/>
            <person name="Pang H."/>
        </authorList>
    </citation>
    <scope>NUCLEOTIDE SEQUENCE [LARGE SCALE GENOMIC DNA]</scope>
    <source>
        <strain evidence="2">SYSU2018</strain>
    </source>
</reference>
<feature type="non-terminal residue" evidence="2">
    <location>
        <position position="52"/>
    </location>
</feature>
<sequence>MEALTPKRIKGRSEKLILKWFGPYTITRKMSDVDYGIRKGPTQNTKFEIVHV</sequence>
<gene>
    <name evidence="2" type="ORF">HHI36_014974</name>
</gene>
<name>A0ABD2N5F0_9CUCU</name>
<dbReference type="Pfam" id="PF22938">
    <property type="entry name" value="Integrase_p58_C"/>
    <property type="match status" value="1"/>
</dbReference>
<evidence type="ECO:0000259" key="1">
    <source>
        <dbReference type="Pfam" id="PF22938"/>
    </source>
</evidence>
<dbReference type="AlphaFoldDB" id="A0ABD2N5F0"/>
<protein>
    <recommendedName>
        <fullName evidence="1">Integrase p58-like C-terminal domain-containing protein</fullName>
    </recommendedName>
</protein>
<feature type="domain" description="Integrase p58-like C-terminal" evidence="1">
    <location>
        <begin position="22"/>
        <end position="52"/>
    </location>
</feature>
<organism evidence="2 3">
    <name type="scientific">Cryptolaemus montrouzieri</name>
    <dbReference type="NCBI Taxonomy" id="559131"/>
    <lineage>
        <taxon>Eukaryota</taxon>
        <taxon>Metazoa</taxon>
        <taxon>Ecdysozoa</taxon>
        <taxon>Arthropoda</taxon>
        <taxon>Hexapoda</taxon>
        <taxon>Insecta</taxon>
        <taxon>Pterygota</taxon>
        <taxon>Neoptera</taxon>
        <taxon>Endopterygota</taxon>
        <taxon>Coleoptera</taxon>
        <taxon>Polyphaga</taxon>
        <taxon>Cucujiformia</taxon>
        <taxon>Coccinelloidea</taxon>
        <taxon>Coccinellidae</taxon>
        <taxon>Scymninae</taxon>
        <taxon>Scymnini</taxon>
        <taxon>Cryptolaemus</taxon>
    </lineage>
</organism>
<accession>A0ABD2N5F0</accession>
<evidence type="ECO:0000313" key="3">
    <source>
        <dbReference type="Proteomes" id="UP001516400"/>
    </source>
</evidence>
<keyword evidence="3" id="KW-1185">Reference proteome</keyword>
<dbReference type="EMBL" id="JABFTP020000062">
    <property type="protein sequence ID" value="KAL3273536.1"/>
    <property type="molecule type" value="Genomic_DNA"/>
</dbReference>
<dbReference type="InterPro" id="IPR054465">
    <property type="entry name" value="Integrase_p58-like_C"/>
</dbReference>
<dbReference type="Proteomes" id="UP001516400">
    <property type="component" value="Unassembled WGS sequence"/>
</dbReference>
<evidence type="ECO:0000313" key="2">
    <source>
        <dbReference type="EMBL" id="KAL3273536.1"/>
    </source>
</evidence>
<comment type="caution">
    <text evidence="2">The sequence shown here is derived from an EMBL/GenBank/DDBJ whole genome shotgun (WGS) entry which is preliminary data.</text>
</comment>